<dbReference type="InterPro" id="IPR047112">
    <property type="entry name" value="RecG/Mfd"/>
</dbReference>
<organism evidence="16 17">
    <name type="scientific">Desulfuromonas acetoxidans (strain DSM 684 / 11070)</name>
    <dbReference type="NCBI Taxonomy" id="281689"/>
    <lineage>
        <taxon>Bacteria</taxon>
        <taxon>Pseudomonadati</taxon>
        <taxon>Thermodesulfobacteriota</taxon>
        <taxon>Desulfuromonadia</taxon>
        <taxon>Desulfuromonadales</taxon>
        <taxon>Desulfuromonadaceae</taxon>
        <taxon>Desulfuromonas</taxon>
    </lineage>
</organism>
<dbReference type="InterPro" id="IPR004576">
    <property type="entry name" value="Mfd"/>
</dbReference>
<keyword evidence="5 13" id="KW-0378">Hydrolase</keyword>
<evidence type="ECO:0000256" key="9">
    <source>
        <dbReference type="ARBA" id="ARBA00023204"/>
    </source>
</evidence>
<dbReference type="InterPro" id="IPR048635">
    <property type="entry name" value="MFD_D3"/>
</dbReference>
<keyword evidence="7 13" id="KW-0067">ATP-binding</keyword>
<keyword evidence="3 13" id="KW-0547">Nucleotide-binding</keyword>
<dbReference type="PANTHER" id="PTHR47964">
    <property type="entry name" value="ATP-DEPENDENT DNA HELICASE HOMOLOG RECG, CHLOROPLASTIC"/>
    <property type="match status" value="1"/>
</dbReference>
<keyword evidence="8 13" id="KW-0238">DNA-binding</keyword>
<dbReference type="Proteomes" id="UP000005695">
    <property type="component" value="Unassembled WGS sequence"/>
</dbReference>
<evidence type="ECO:0000256" key="7">
    <source>
        <dbReference type="ARBA" id="ARBA00022840"/>
    </source>
</evidence>
<evidence type="ECO:0000313" key="16">
    <source>
        <dbReference type="EMBL" id="EAT15633.1"/>
    </source>
</evidence>
<dbReference type="SUPFAM" id="SSF141259">
    <property type="entry name" value="CarD-like"/>
    <property type="match status" value="1"/>
</dbReference>
<dbReference type="Pfam" id="PF17757">
    <property type="entry name" value="UvrB_inter"/>
    <property type="match status" value="1"/>
</dbReference>
<dbReference type="Pfam" id="PF02559">
    <property type="entry name" value="CarD_TRCF_RID"/>
    <property type="match status" value="1"/>
</dbReference>
<evidence type="ECO:0000256" key="8">
    <source>
        <dbReference type="ARBA" id="ARBA00023125"/>
    </source>
</evidence>
<reference evidence="16" key="2">
    <citation type="submission" date="2006-05" db="EMBL/GenBank/DDBJ databases">
        <title>Sequencing of the draft genome and assembly of Desulfuromonas acetoxidans DSM 684.</title>
        <authorList>
            <consortium name="US DOE Joint Genome Institute (JGI-PGF)"/>
            <person name="Copeland A."/>
            <person name="Lucas S."/>
            <person name="Lapidus A."/>
            <person name="Barry K."/>
            <person name="Detter J.C."/>
            <person name="Glavina del Rio T."/>
            <person name="Hammon N."/>
            <person name="Israni S."/>
            <person name="Dalin E."/>
            <person name="Tice H."/>
            <person name="Bruce D."/>
            <person name="Pitluck S."/>
            <person name="Richardson P."/>
        </authorList>
    </citation>
    <scope>NUCLEOTIDE SEQUENCE [LARGE SCALE GENOMIC DNA]</scope>
    <source>
        <strain evidence="16">DSM 684</strain>
    </source>
</reference>
<dbReference type="GO" id="GO:0016787">
    <property type="term" value="F:hydrolase activity"/>
    <property type="evidence" value="ECO:0007669"/>
    <property type="project" value="UniProtKB-KW"/>
</dbReference>
<keyword evidence="2 13" id="KW-0963">Cytoplasm</keyword>
<evidence type="ECO:0000256" key="13">
    <source>
        <dbReference type="HAMAP-Rule" id="MF_00969"/>
    </source>
</evidence>
<evidence type="ECO:0000313" key="17">
    <source>
        <dbReference type="Proteomes" id="UP000005695"/>
    </source>
</evidence>
<dbReference type="GO" id="GO:0003678">
    <property type="term" value="F:DNA helicase activity"/>
    <property type="evidence" value="ECO:0007669"/>
    <property type="project" value="TreeGrafter"/>
</dbReference>
<evidence type="ECO:0000256" key="6">
    <source>
        <dbReference type="ARBA" id="ARBA00022806"/>
    </source>
</evidence>
<feature type="domain" description="Helicase ATP-binding" evidence="14">
    <location>
        <begin position="632"/>
        <end position="793"/>
    </location>
</feature>
<evidence type="ECO:0000256" key="12">
    <source>
        <dbReference type="ARBA" id="ARBA00070128"/>
    </source>
</evidence>
<dbReference type="Gene3D" id="3.40.50.11140">
    <property type="match status" value="1"/>
</dbReference>
<dbReference type="InterPro" id="IPR014001">
    <property type="entry name" value="Helicase_ATP-bd"/>
</dbReference>
<dbReference type="InterPro" id="IPR003711">
    <property type="entry name" value="CarD-like/TRCF_RID"/>
</dbReference>
<keyword evidence="17" id="KW-1185">Reference proteome</keyword>
<dbReference type="Gene3D" id="3.30.2060.10">
    <property type="entry name" value="Penicillin-binding protein 1b domain"/>
    <property type="match status" value="1"/>
</dbReference>
<dbReference type="SMART" id="SM00490">
    <property type="entry name" value="HELICc"/>
    <property type="match status" value="1"/>
</dbReference>
<dbReference type="InterPro" id="IPR011545">
    <property type="entry name" value="DEAD/DEAH_box_helicase_dom"/>
</dbReference>
<dbReference type="EMBL" id="AAEW02000009">
    <property type="protein sequence ID" value="EAT15633.1"/>
    <property type="molecule type" value="Genomic_DNA"/>
</dbReference>
<dbReference type="EC" id="3.6.4.-" evidence="13"/>
<dbReference type="PANTHER" id="PTHR47964:SF1">
    <property type="entry name" value="ATP-DEPENDENT DNA HELICASE HOMOLOG RECG, CHLOROPLASTIC"/>
    <property type="match status" value="1"/>
</dbReference>
<keyword evidence="6" id="KW-0347">Helicase</keyword>
<comment type="caution">
    <text evidence="16">The sequence shown here is derived from an EMBL/GenBank/DDBJ whole genome shotgun (WGS) entry which is preliminary data.</text>
</comment>
<protein>
    <recommendedName>
        <fullName evidence="12 13">Transcription-repair-coupling factor</fullName>
        <shortName evidence="13">TRCF</shortName>
        <ecNumber evidence="13">3.6.4.-</ecNumber>
    </recommendedName>
</protein>
<comment type="function">
    <text evidence="13">Couples transcription and DNA repair by recognizing RNA polymerase (RNAP) stalled at DNA lesions. Mediates ATP-dependent release of RNAP and its truncated transcript from the DNA, and recruitment of nucleotide excision repair machinery to the damaged site.</text>
</comment>
<dbReference type="Pfam" id="PF00271">
    <property type="entry name" value="Helicase_C"/>
    <property type="match status" value="1"/>
</dbReference>
<dbReference type="SUPFAM" id="SSF52540">
    <property type="entry name" value="P-loop containing nucleoside triphosphate hydrolases"/>
    <property type="match status" value="4"/>
</dbReference>
<comment type="similarity">
    <text evidence="11 13">In the C-terminal section; belongs to the helicase family. RecG subfamily.</text>
</comment>
<dbReference type="GO" id="GO:0000716">
    <property type="term" value="P:transcription-coupled nucleotide-excision repair, DNA damage recognition"/>
    <property type="evidence" value="ECO:0007669"/>
    <property type="project" value="UniProtKB-UniRule"/>
</dbReference>
<comment type="similarity">
    <text evidence="10 13">In the N-terminal section; belongs to the UvrB family.</text>
</comment>
<dbReference type="Gene3D" id="3.40.50.11180">
    <property type="match status" value="1"/>
</dbReference>
<dbReference type="SMART" id="SM00487">
    <property type="entry name" value="DEXDc"/>
    <property type="match status" value="1"/>
</dbReference>
<dbReference type="Pfam" id="PF00270">
    <property type="entry name" value="DEAD"/>
    <property type="match status" value="1"/>
</dbReference>
<evidence type="ECO:0000256" key="11">
    <source>
        <dbReference type="ARBA" id="ARBA00061399"/>
    </source>
</evidence>
<dbReference type="Pfam" id="PF21132">
    <property type="entry name" value="MFD_D3"/>
    <property type="match status" value="1"/>
</dbReference>
<evidence type="ECO:0000259" key="14">
    <source>
        <dbReference type="PROSITE" id="PS51192"/>
    </source>
</evidence>
<dbReference type="Gene3D" id="3.90.1150.50">
    <property type="entry name" value="Transcription-repair-coupling factor, D7 domain"/>
    <property type="match status" value="1"/>
</dbReference>
<evidence type="ECO:0000256" key="10">
    <source>
        <dbReference type="ARBA" id="ARBA00061104"/>
    </source>
</evidence>
<dbReference type="GO" id="GO:0005524">
    <property type="term" value="F:ATP binding"/>
    <property type="evidence" value="ECO:0007669"/>
    <property type="project" value="UniProtKB-UniRule"/>
</dbReference>
<comment type="subcellular location">
    <subcellularLocation>
        <location evidence="1 13">Cytoplasm</location>
    </subcellularLocation>
</comment>
<dbReference type="SMART" id="SM00982">
    <property type="entry name" value="TRCF"/>
    <property type="match status" value="1"/>
</dbReference>
<dbReference type="Pfam" id="PF03461">
    <property type="entry name" value="TRCF"/>
    <property type="match status" value="1"/>
</dbReference>
<dbReference type="GO" id="GO:0005737">
    <property type="term" value="C:cytoplasm"/>
    <property type="evidence" value="ECO:0007669"/>
    <property type="project" value="UniProtKB-SubCell"/>
</dbReference>
<dbReference type="NCBIfam" id="TIGR00580">
    <property type="entry name" value="mfd"/>
    <property type="match status" value="1"/>
</dbReference>
<evidence type="ECO:0000256" key="2">
    <source>
        <dbReference type="ARBA" id="ARBA00022490"/>
    </source>
</evidence>
<dbReference type="InterPro" id="IPR027417">
    <property type="entry name" value="P-loop_NTPase"/>
</dbReference>
<dbReference type="AlphaFoldDB" id="Q1JZD4"/>
<evidence type="ECO:0000256" key="5">
    <source>
        <dbReference type="ARBA" id="ARBA00022801"/>
    </source>
</evidence>
<evidence type="ECO:0000256" key="3">
    <source>
        <dbReference type="ARBA" id="ARBA00022741"/>
    </source>
</evidence>
<dbReference type="InterPro" id="IPR001650">
    <property type="entry name" value="Helicase_C-like"/>
</dbReference>
<dbReference type="InterPro" id="IPR005118">
    <property type="entry name" value="TRCF_C"/>
</dbReference>
<dbReference type="HAMAP" id="MF_00969">
    <property type="entry name" value="TRCF"/>
    <property type="match status" value="1"/>
</dbReference>
<dbReference type="SMART" id="SM01058">
    <property type="entry name" value="CarD_TRCF"/>
    <property type="match status" value="1"/>
</dbReference>
<feature type="domain" description="Helicase C-terminal" evidence="15">
    <location>
        <begin position="814"/>
        <end position="968"/>
    </location>
</feature>
<accession>Q1JZD4</accession>
<dbReference type="GO" id="GO:0006355">
    <property type="term" value="P:regulation of DNA-templated transcription"/>
    <property type="evidence" value="ECO:0007669"/>
    <property type="project" value="UniProtKB-UniRule"/>
</dbReference>
<dbReference type="InterPro" id="IPR037235">
    <property type="entry name" value="TRCF-like_C_D7"/>
</dbReference>
<gene>
    <name evidence="13" type="primary">mfd</name>
    <name evidence="16" type="ORF">Dace_1495</name>
</gene>
<sequence length="1158" mass="130715">MANEEQAHTTRHAFVQTVNGLAGRAEVLGLHGCAAARFLAGLLTPTGPALLVVVADLDQARQLTAELAFFSARPEKIRLFPHWEMAPFEPLVPHSEIEATRLATLYGVLQGEVEAVVTTPAALQQRVIPRQALHTLCEELILEEEYDRHQLQQRLHDLGYRSVPLVEDRGTYSFRGDILDLFPPTLEQPVRIDFFGDYIERMRVYDALTQRSGDQQLDRLTLLPSREMVLTGSYLDQFSQQLKQRCDALELPRTKREAILEEVREGLLSPGRSFLLPLNYGQLDSLFDYLATDTVVTVDAPAVEQTLDQFSRSIEQGVAHMVAGEEPYVEPHQLYLAPQELEQQLRVKRQIHLADLHIYDLDHDKSVLRVESCGNGEFLQQAEPQRIRHLAERLTAWADQQWSILLVCRRSGQAQRLNDLLKPYELDPQPLTTLPWNEQRGTLHWVCADISRGFQLPDEKLVVVTEEEVFGQRVKRRRRNELRAKAALSSLAELKERDYVVHADHGIGLYLGLEQLSSSGMSGDFLKLEYAGGDMLYLPVERIEKVQKYAAGDLQSVRLDKMGGTAWAKTCQKARAAVEEMARELLTIYARREMAEAFTFSPPDDVFRSFEAAFPYEETADQMAAIQDVLEDMQSGRPMDRLICGDVGYGKTEVAIRAAFKAALDSKQVAVVVPTTILARQHYATFLERFHGYPVHVEMISRFRSAADQKRVLKELAEGQVDVVIGTHRLLQRDVHFKDLGMVVIDEEQRFGVSHKERLKKMRAQVAMLTLSATPIPRTLNMGMIGMRDLSIIDTPPVDRLAIRTYVTRFDDDLIRNAILRELQRGGQVYFVHNRVQSIGAMAEFLATLVPEAKIAVGHGQMAEKELEKVMLGFIEGETNVLVASTIIENGLDIPRANTIIVNRADCFGLSQLYQLRGRVGRSKNRGYAYLLIPGEATLTKDARARLQVLQDLTELGAGFRVASHDLELRGAGDLLGGRQAGQIAAIGFEMYTELLEETIQELKGMESEGRIDPEIRLGLHAFLPDNYVVDPNQRLVFYKKMAAAEDDATLYDIVDELQDRYGEIPQPGLVLLEMMKLRVELKRLRIDLAEFDGRRLVFGFHPTTTVSPDALLALIQEDPQRYSLSPDFRIAVRLNERGSDIELIEEAKKQLQAFCGP</sequence>
<dbReference type="CDD" id="cd17991">
    <property type="entry name" value="DEXHc_TRCF"/>
    <property type="match status" value="1"/>
</dbReference>
<dbReference type="Gene3D" id="2.40.10.170">
    <property type="match status" value="1"/>
</dbReference>
<dbReference type="GO" id="GO:0003684">
    <property type="term" value="F:damaged DNA binding"/>
    <property type="evidence" value="ECO:0007669"/>
    <property type="project" value="InterPro"/>
</dbReference>
<dbReference type="FunFam" id="3.40.50.300:FF:000546">
    <property type="entry name" value="Transcription-repair-coupling factor"/>
    <property type="match status" value="1"/>
</dbReference>
<dbReference type="PROSITE" id="PS51194">
    <property type="entry name" value="HELICASE_CTER"/>
    <property type="match status" value="1"/>
</dbReference>
<dbReference type="RefSeq" id="WP_006000594.1">
    <property type="nucleotide sequence ID" value="NZ_AAEW02000009.1"/>
</dbReference>
<dbReference type="InterPro" id="IPR036101">
    <property type="entry name" value="CarD-like/TRCF_RID_sf"/>
</dbReference>
<evidence type="ECO:0000259" key="15">
    <source>
        <dbReference type="PROSITE" id="PS51194"/>
    </source>
</evidence>
<name>Q1JZD4_DESA6</name>
<evidence type="ECO:0000256" key="1">
    <source>
        <dbReference type="ARBA" id="ARBA00004496"/>
    </source>
</evidence>
<reference evidence="16" key="1">
    <citation type="submission" date="2006-05" db="EMBL/GenBank/DDBJ databases">
        <title>Annotation of the draft genome assembly of Desulfuromonas acetoxidans DSM 684.</title>
        <authorList>
            <consortium name="US DOE Joint Genome Institute (JGI-ORNL)"/>
            <person name="Larimer F."/>
            <person name="Land M."/>
            <person name="Hauser L."/>
        </authorList>
    </citation>
    <scope>NUCLEOTIDE SEQUENCE [LARGE SCALE GENOMIC DNA]</scope>
    <source>
        <strain evidence="16">DSM 684</strain>
    </source>
</reference>
<keyword evidence="9 13" id="KW-0234">DNA repair</keyword>
<dbReference type="InterPro" id="IPR041471">
    <property type="entry name" value="UvrB_inter"/>
</dbReference>
<dbReference type="Gene3D" id="3.40.50.300">
    <property type="entry name" value="P-loop containing nucleotide triphosphate hydrolases"/>
    <property type="match status" value="2"/>
</dbReference>
<evidence type="ECO:0000256" key="4">
    <source>
        <dbReference type="ARBA" id="ARBA00022763"/>
    </source>
</evidence>
<keyword evidence="4 13" id="KW-0227">DNA damage</keyword>
<dbReference type="SUPFAM" id="SSF143517">
    <property type="entry name" value="TRCF domain-like"/>
    <property type="match status" value="1"/>
</dbReference>
<dbReference type="OrthoDB" id="9804325at2"/>
<dbReference type="PROSITE" id="PS51192">
    <property type="entry name" value="HELICASE_ATP_BIND_1"/>
    <property type="match status" value="1"/>
</dbReference>
<proteinExistence type="inferred from homology"/>